<gene>
    <name evidence="2" type="ORF">DPMN_079610</name>
</gene>
<sequence length="79" mass="9264">MAKKNGHAQKYMFRHQDQARQVSSSTARMPGERLRQSSPMEAKHTIIYHHEHLSVKSRSKMKFKSERTLLSPSKKEIQD</sequence>
<dbReference type="Proteomes" id="UP000828390">
    <property type="component" value="Unassembled WGS sequence"/>
</dbReference>
<feature type="region of interest" description="Disordered" evidence="1">
    <location>
        <begin position="1"/>
        <end position="79"/>
    </location>
</feature>
<protein>
    <submittedName>
        <fullName evidence="2">Uncharacterized protein</fullName>
    </submittedName>
</protein>
<name>A0A9D4BR52_DREPO</name>
<feature type="compositionally biased region" description="Basic and acidic residues" evidence="1">
    <location>
        <begin position="30"/>
        <end position="54"/>
    </location>
</feature>
<keyword evidence="3" id="KW-1185">Reference proteome</keyword>
<dbReference type="AlphaFoldDB" id="A0A9D4BR52"/>
<evidence type="ECO:0000313" key="2">
    <source>
        <dbReference type="EMBL" id="KAH3704553.1"/>
    </source>
</evidence>
<proteinExistence type="predicted"/>
<reference evidence="2" key="2">
    <citation type="submission" date="2020-11" db="EMBL/GenBank/DDBJ databases">
        <authorList>
            <person name="McCartney M.A."/>
            <person name="Auch B."/>
            <person name="Kono T."/>
            <person name="Mallez S."/>
            <person name="Becker A."/>
            <person name="Gohl D.M."/>
            <person name="Silverstein K.A.T."/>
            <person name="Koren S."/>
            <person name="Bechman K.B."/>
            <person name="Herman A."/>
            <person name="Abrahante J.E."/>
            <person name="Garbe J."/>
        </authorList>
    </citation>
    <scope>NUCLEOTIDE SEQUENCE</scope>
    <source>
        <strain evidence="2">Duluth1</strain>
        <tissue evidence="2">Whole animal</tissue>
    </source>
</reference>
<evidence type="ECO:0000313" key="3">
    <source>
        <dbReference type="Proteomes" id="UP000828390"/>
    </source>
</evidence>
<evidence type="ECO:0000256" key="1">
    <source>
        <dbReference type="SAM" id="MobiDB-lite"/>
    </source>
</evidence>
<dbReference type="EMBL" id="JAIWYP010000015">
    <property type="protein sequence ID" value="KAH3704553.1"/>
    <property type="molecule type" value="Genomic_DNA"/>
</dbReference>
<accession>A0A9D4BR52</accession>
<comment type="caution">
    <text evidence="2">The sequence shown here is derived from an EMBL/GenBank/DDBJ whole genome shotgun (WGS) entry which is preliminary data.</text>
</comment>
<reference evidence="2" key="1">
    <citation type="journal article" date="2019" name="bioRxiv">
        <title>The Genome of the Zebra Mussel, Dreissena polymorpha: A Resource for Invasive Species Research.</title>
        <authorList>
            <person name="McCartney M.A."/>
            <person name="Auch B."/>
            <person name="Kono T."/>
            <person name="Mallez S."/>
            <person name="Zhang Y."/>
            <person name="Obille A."/>
            <person name="Becker A."/>
            <person name="Abrahante J.E."/>
            <person name="Garbe J."/>
            <person name="Badalamenti J.P."/>
            <person name="Herman A."/>
            <person name="Mangelson H."/>
            <person name="Liachko I."/>
            <person name="Sullivan S."/>
            <person name="Sone E.D."/>
            <person name="Koren S."/>
            <person name="Silverstein K.A.T."/>
            <person name="Beckman K.B."/>
            <person name="Gohl D.M."/>
        </authorList>
    </citation>
    <scope>NUCLEOTIDE SEQUENCE</scope>
    <source>
        <strain evidence="2">Duluth1</strain>
        <tissue evidence="2">Whole animal</tissue>
    </source>
</reference>
<feature type="compositionally biased region" description="Basic and acidic residues" evidence="1">
    <location>
        <begin position="63"/>
        <end position="79"/>
    </location>
</feature>
<organism evidence="2 3">
    <name type="scientific">Dreissena polymorpha</name>
    <name type="common">Zebra mussel</name>
    <name type="synonym">Mytilus polymorpha</name>
    <dbReference type="NCBI Taxonomy" id="45954"/>
    <lineage>
        <taxon>Eukaryota</taxon>
        <taxon>Metazoa</taxon>
        <taxon>Spiralia</taxon>
        <taxon>Lophotrochozoa</taxon>
        <taxon>Mollusca</taxon>
        <taxon>Bivalvia</taxon>
        <taxon>Autobranchia</taxon>
        <taxon>Heteroconchia</taxon>
        <taxon>Euheterodonta</taxon>
        <taxon>Imparidentia</taxon>
        <taxon>Neoheterodontei</taxon>
        <taxon>Myida</taxon>
        <taxon>Dreissenoidea</taxon>
        <taxon>Dreissenidae</taxon>
        <taxon>Dreissena</taxon>
    </lineage>
</organism>